<dbReference type="PANTHER" id="PTHR43792">
    <property type="entry name" value="GNAT FAMILY, PUTATIVE (AFU_ORTHOLOGUE AFUA_3G00765)-RELATED-RELATED"/>
    <property type="match status" value="1"/>
</dbReference>
<evidence type="ECO:0000256" key="2">
    <source>
        <dbReference type="ARBA" id="ARBA00023315"/>
    </source>
</evidence>
<dbReference type="InterPro" id="IPR051531">
    <property type="entry name" value="N-acetyltransferase"/>
</dbReference>
<dbReference type="Proteomes" id="UP000192491">
    <property type="component" value="Unassembled WGS sequence"/>
</dbReference>
<evidence type="ECO:0000259" key="4">
    <source>
        <dbReference type="PROSITE" id="PS51186"/>
    </source>
</evidence>
<dbReference type="InterPro" id="IPR015797">
    <property type="entry name" value="NUDIX_hydrolase-like_dom_sf"/>
</dbReference>
<dbReference type="AlphaFoldDB" id="A0A1Y1Q7K2"/>
<dbReference type="SUPFAM" id="SSF55729">
    <property type="entry name" value="Acyl-CoA N-acyltransferases (Nat)"/>
    <property type="match status" value="1"/>
</dbReference>
<keyword evidence="1" id="KW-0808">Transferase</keyword>
<name>A0A1Y1Q7K2_9GAMM</name>
<evidence type="ECO:0000256" key="3">
    <source>
        <dbReference type="ARBA" id="ARBA00038502"/>
    </source>
</evidence>
<feature type="domain" description="Nudix hydrolase" evidence="5">
    <location>
        <begin position="237"/>
        <end position="370"/>
    </location>
</feature>
<reference evidence="6 7" key="1">
    <citation type="submission" date="2017-01" db="EMBL/GenBank/DDBJ databases">
        <title>Novel large sulfur bacteria in the metagenomes of groundwater-fed chemosynthetic microbial mats in the Lake Huron basin.</title>
        <authorList>
            <person name="Sharrar A.M."/>
            <person name="Flood B.E."/>
            <person name="Bailey J.V."/>
            <person name="Jones D.S."/>
            <person name="Biddanda B."/>
            <person name="Ruberg S.A."/>
            <person name="Marcus D.N."/>
            <person name="Dick G.J."/>
        </authorList>
    </citation>
    <scope>NUCLEOTIDE SEQUENCE [LARGE SCALE GENOMIC DNA]</scope>
    <source>
        <strain evidence="6">A8</strain>
    </source>
</reference>
<evidence type="ECO:0008006" key="8">
    <source>
        <dbReference type="Google" id="ProtNLM"/>
    </source>
</evidence>
<sequence>MLHLPTLTTARLQLRPFVLADAAQIHALASNYDIARFTSNIPHPYEEGYAERWIATHAHQFYTNQHVTLAVTDLANGTVLGTVSLNSHRTNKRAELGYWVGVPYWGNGYCTEAAQALIHYGFEVLDLHKIVARHFVSNPASGRVMQKMGMQHEAVLREEVLKDGVYHDMAVYGLINPAHSQQQAPSKTTDHKTMKNNTIIELLTAYTPLDATEQQHHARTLAFVTQTLACTQRTTLQGHITASAWILSPDGDAVLLTHHKKLNLWIQLGGHIDPEDTSIQAAALREAHEESGIAGLRLLDTALFDLDVHPIPAKGDEPAHYHYDFRFLMQAPTTAFTISDESHHLAWVQLTALTNTDSASLNRMARKTHDHH</sequence>
<dbReference type="GO" id="GO:0016747">
    <property type="term" value="F:acyltransferase activity, transferring groups other than amino-acyl groups"/>
    <property type="evidence" value="ECO:0007669"/>
    <property type="project" value="InterPro"/>
</dbReference>
<feature type="domain" description="N-acetyltransferase" evidence="4">
    <location>
        <begin position="12"/>
        <end position="172"/>
    </location>
</feature>
<dbReference type="SUPFAM" id="SSF55811">
    <property type="entry name" value="Nudix"/>
    <property type="match status" value="1"/>
</dbReference>
<keyword evidence="2" id="KW-0012">Acyltransferase</keyword>
<accession>A0A1Y1Q7K2</accession>
<comment type="caution">
    <text evidence="6">The sequence shown here is derived from an EMBL/GenBank/DDBJ whole genome shotgun (WGS) entry which is preliminary data.</text>
</comment>
<dbReference type="Gene3D" id="3.90.79.10">
    <property type="entry name" value="Nucleoside Triphosphate Pyrophosphohydrolase"/>
    <property type="match status" value="1"/>
</dbReference>
<dbReference type="PROSITE" id="PS51462">
    <property type="entry name" value="NUDIX"/>
    <property type="match status" value="1"/>
</dbReference>
<evidence type="ECO:0000313" key="7">
    <source>
        <dbReference type="Proteomes" id="UP000192491"/>
    </source>
</evidence>
<proteinExistence type="inferred from homology"/>
<dbReference type="CDD" id="cd03674">
    <property type="entry name" value="NUDIX_Hydrolase"/>
    <property type="match status" value="1"/>
</dbReference>
<organism evidence="6 7">
    <name type="scientific">Thiothrix lacustris</name>
    <dbReference type="NCBI Taxonomy" id="525917"/>
    <lineage>
        <taxon>Bacteria</taxon>
        <taxon>Pseudomonadati</taxon>
        <taxon>Pseudomonadota</taxon>
        <taxon>Gammaproteobacteria</taxon>
        <taxon>Thiotrichales</taxon>
        <taxon>Thiotrichaceae</taxon>
        <taxon>Thiothrix</taxon>
    </lineage>
</organism>
<dbReference type="InterPro" id="IPR000086">
    <property type="entry name" value="NUDIX_hydrolase_dom"/>
</dbReference>
<dbReference type="EMBL" id="MTEJ01000747">
    <property type="protein sequence ID" value="OQW98515.1"/>
    <property type="molecule type" value="Genomic_DNA"/>
</dbReference>
<gene>
    <name evidence="6" type="ORF">BWK73_52310</name>
</gene>
<protein>
    <recommendedName>
        <fullName evidence="8">Nudix hydrolase domain-containing protein</fullName>
    </recommendedName>
</protein>
<dbReference type="InterPro" id="IPR016181">
    <property type="entry name" value="Acyl_CoA_acyltransferase"/>
</dbReference>
<evidence type="ECO:0000259" key="5">
    <source>
        <dbReference type="PROSITE" id="PS51462"/>
    </source>
</evidence>
<dbReference type="PANTHER" id="PTHR43792:SF8">
    <property type="entry name" value="[RIBOSOMAL PROTEIN US5]-ALANINE N-ACETYLTRANSFERASE"/>
    <property type="match status" value="1"/>
</dbReference>
<evidence type="ECO:0000256" key="1">
    <source>
        <dbReference type="ARBA" id="ARBA00022679"/>
    </source>
</evidence>
<evidence type="ECO:0000313" key="6">
    <source>
        <dbReference type="EMBL" id="OQW98515.1"/>
    </source>
</evidence>
<dbReference type="PROSITE" id="PS51186">
    <property type="entry name" value="GNAT"/>
    <property type="match status" value="1"/>
</dbReference>
<dbReference type="Gene3D" id="3.40.630.30">
    <property type="match status" value="1"/>
</dbReference>
<comment type="similarity">
    <text evidence="3">Belongs to the acetyltransferase family. RimJ subfamily.</text>
</comment>
<dbReference type="InterPro" id="IPR000182">
    <property type="entry name" value="GNAT_dom"/>
</dbReference>
<dbReference type="Pfam" id="PF13302">
    <property type="entry name" value="Acetyltransf_3"/>
    <property type="match status" value="1"/>
</dbReference>
<dbReference type="Pfam" id="PF00293">
    <property type="entry name" value="NUDIX"/>
    <property type="match status" value="1"/>
</dbReference>